<dbReference type="EMBL" id="QOCI01000022">
    <property type="protein sequence ID" value="RRR16982.1"/>
    <property type="molecule type" value="Genomic_DNA"/>
</dbReference>
<keyword evidence="4" id="KW-1185">Reference proteome</keyword>
<feature type="transmembrane region" description="Helical" evidence="2">
    <location>
        <begin position="35"/>
        <end position="58"/>
    </location>
</feature>
<feature type="transmembrane region" description="Helical" evidence="2">
    <location>
        <begin position="235"/>
        <end position="260"/>
    </location>
</feature>
<feature type="transmembrane region" description="Helical" evidence="2">
    <location>
        <begin position="152"/>
        <end position="175"/>
    </location>
</feature>
<evidence type="ECO:0000313" key="3">
    <source>
        <dbReference type="EMBL" id="RRR16982.1"/>
    </source>
</evidence>
<evidence type="ECO:0000256" key="1">
    <source>
        <dbReference type="SAM" id="MobiDB-lite"/>
    </source>
</evidence>
<comment type="caution">
    <text evidence="3">The sequence shown here is derived from an EMBL/GenBank/DDBJ whole genome shotgun (WGS) entry which is preliminary data.</text>
</comment>
<proteinExistence type="predicted"/>
<feature type="transmembrane region" description="Helical" evidence="2">
    <location>
        <begin position="120"/>
        <end position="140"/>
    </location>
</feature>
<feature type="transmembrane region" description="Helical" evidence="2">
    <location>
        <begin position="267"/>
        <end position="293"/>
    </location>
</feature>
<protein>
    <submittedName>
        <fullName evidence="3">Uncharacterized protein</fullName>
    </submittedName>
</protein>
<dbReference type="Proteomes" id="UP000274327">
    <property type="component" value="Unassembled WGS sequence"/>
</dbReference>
<feature type="transmembrane region" description="Helical" evidence="2">
    <location>
        <begin position="196"/>
        <end position="215"/>
    </location>
</feature>
<keyword evidence="2" id="KW-1133">Transmembrane helix</keyword>
<evidence type="ECO:0000256" key="2">
    <source>
        <dbReference type="SAM" id="Phobius"/>
    </source>
</evidence>
<gene>
    <name evidence="3" type="ORF">DS079_16685</name>
</gene>
<accession>A0A3R8QL64</accession>
<feature type="compositionally biased region" description="Polar residues" evidence="1">
    <location>
        <begin position="468"/>
        <end position="484"/>
    </location>
</feature>
<feature type="transmembrane region" description="Helical" evidence="2">
    <location>
        <begin position="361"/>
        <end position="385"/>
    </location>
</feature>
<keyword evidence="2" id="KW-0472">Membrane</keyword>
<reference evidence="3 4" key="1">
    <citation type="submission" date="2018-07" db="EMBL/GenBank/DDBJ databases">
        <title>Brachybacteriurn paraconglorneratum KCTC 9916.</title>
        <authorList>
            <person name="Li Y."/>
        </authorList>
    </citation>
    <scope>NUCLEOTIDE SEQUENCE [LARGE SCALE GENOMIC DNA]</scope>
    <source>
        <strain evidence="3 4">KCTC 9916</strain>
    </source>
</reference>
<organism evidence="3 4">
    <name type="scientific">Brachybacterium paraconglomeratum</name>
    <dbReference type="NCBI Taxonomy" id="173362"/>
    <lineage>
        <taxon>Bacteria</taxon>
        <taxon>Bacillati</taxon>
        <taxon>Actinomycetota</taxon>
        <taxon>Actinomycetes</taxon>
        <taxon>Micrococcales</taxon>
        <taxon>Dermabacteraceae</taxon>
        <taxon>Brachybacterium</taxon>
    </lineage>
</organism>
<keyword evidence="2" id="KW-0812">Transmembrane</keyword>
<feature type="transmembrane region" description="Helical" evidence="2">
    <location>
        <begin position="78"/>
        <end position="99"/>
    </location>
</feature>
<feature type="transmembrane region" description="Helical" evidence="2">
    <location>
        <begin position="328"/>
        <end position="349"/>
    </location>
</feature>
<feature type="region of interest" description="Disordered" evidence="1">
    <location>
        <begin position="450"/>
        <end position="484"/>
    </location>
</feature>
<sequence length="484" mass="49811">MAVAGQQTLSAAQATATLRKVGIGTPVPTLVTGALAYLVALLAALVVIVSAVLAVLTADTGASTDPTGGAAAPATDDAGSAGIIGLLGIPFQLVALGSFGSYDAELQMGFLGSLSLSWRGLPLLITAAMTVFAFLAARTAQRRWSSNGPLGALLWSGLSGLGVALVALLVTRLTAFSIEDPANGLSLSMHAAGADMFFGTWALITLPLLLGHLAGMRKPAWWPLVADLAAAPRLVLVHALAFAVPVGLLALAAGAIVQIVDGEGRSVLGALLALPLWGPTALALLPGLGMLVVPVRASARGDVGDLGLGSGLAPQSGTQNLWFVDLPWYVWLPMVLTALLVPLLIALLWHRDREIPAGNVIAQVTSWAALPLAYTFCSLVLLALVHVRMDAEMGFLGAMGVSMSLAAWMPVVAFFLGLAVEVIARFGAPFVDRFVPGPLVNWFRRSARARRAESAAPAAPVGEDGRSWTASSAAPRTGDGRNQG</sequence>
<evidence type="ECO:0000313" key="4">
    <source>
        <dbReference type="Proteomes" id="UP000274327"/>
    </source>
</evidence>
<feature type="transmembrane region" description="Helical" evidence="2">
    <location>
        <begin position="405"/>
        <end position="424"/>
    </location>
</feature>
<name>A0A3R8QL64_9MICO</name>
<dbReference type="AlphaFoldDB" id="A0A3R8QL64"/>